<dbReference type="Proteomes" id="UP000016361">
    <property type="component" value="Unassembled WGS sequence"/>
</dbReference>
<evidence type="ECO:0000313" key="2">
    <source>
        <dbReference type="Proteomes" id="UP000016361"/>
    </source>
</evidence>
<gene>
    <name evidence="1" type="ORF">LOT_1674</name>
</gene>
<protein>
    <submittedName>
        <fullName evidence="1">Uncharacterized protein</fullName>
    </submittedName>
</protein>
<accession>S4NMS3</accession>
<comment type="caution">
    <text evidence="1">The sequence shown here is derived from an EMBL/GenBank/DDBJ whole genome shotgun (WGS) entry which is preliminary data.</text>
</comment>
<reference evidence="2" key="1">
    <citation type="journal article" date="2013" name="Genome Announc.">
        <title>Draft Genome Sequence of D-Branched-Chain Amino Acid Producer Lactobacillus otakiensis JCM 15040T, Isolated from a Traditional Japanese Pickle.</title>
        <authorList>
            <person name="Doi K."/>
            <person name="Mori K."/>
            <person name="Mutaguchi Y."/>
            <person name="Tashiro K."/>
            <person name="Fujino Y."/>
            <person name="Ohmori T."/>
            <person name="Kuhara S."/>
            <person name="Ohshima T."/>
        </authorList>
    </citation>
    <scope>NUCLEOTIDE SEQUENCE [LARGE SCALE GENOMIC DNA]</scope>
    <source>
        <strain evidence="2">JCM 15040</strain>
    </source>
</reference>
<organism evidence="1 2">
    <name type="scientific">Lentilactobacillus otakiensis DSM 19908 = JCM 15040</name>
    <dbReference type="NCBI Taxonomy" id="1423780"/>
    <lineage>
        <taxon>Bacteria</taxon>
        <taxon>Bacillati</taxon>
        <taxon>Bacillota</taxon>
        <taxon>Bacilli</taxon>
        <taxon>Lactobacillales</taxon>
        <taxon>Lactobacillaceae</taxon>
        <taxon>Lentilactobacillus</taxon>
    </lineage>
</organism>
<dbReference type="EMBL" id="BASH01000005">
    <property type="protein sequence ID" value="GAD17136.1"/>
    <property type="molecule type" value="Genomic_DNA"/>
</dbReference>
<evidence type="ECO:0000313" key="1">
    <source>
        <dbReference type="EMBL" id="GAD17136.1"/>
    </source>
</evidence>
<proteinExistence type="predicted"/>
<dbReference type="AlphaFoldDB" id="S4NMS3"/>
<keyword evidence="2" id="KW-1185">Reference proteome</keyword>
<sequence length="52" mass="6048">MFTPIVTVVEGNYFVEEPIIRLSQFIINMLITGFQKKFPVKCVVHLYLSGMR</sequence>
<name>S4NMS3_9LACO</name>